<dbReference type="Gene3D" id="3.40.50.150">
    <property type="entry name" value="Vaccinia Virus protein VP39"/>
    <property type="match status" value="1"/>
</dbReference>
<keyword evidence="2" id="KW-0489">Methyltransferase</keyword>
<dbReference type="GO" id="GO:0008757">
    <property type="term" value="F:S-adenosylmethionine-dependent methyltransferase activity"/>
    <property type="evidence" value="ECO:0007669"/>
    <property type="project" value="InterPro"/>
</dbReference>
<dbReference type="InterPro" id="IPR013216">
    <property type="entry name" value="Methyltransf_11"/>
</dbReference>
<evidence type="ECO:0000259" key="1">
    <source>
        <dbReference type="Pfam" id="PF08241"/>
    </source>
</evidence>
<reference evidence="2 3" key="1">
    <citation type="submission" date="2019-03" db="EMBL/GenBank/DDBJ databases">
        <title>Draft Genome Sequence of Massilia arenosa sp. nov., a Novel Massilia Species Isolated from a Sandy-loam Maize Soil.</title>
        <authorList>
            <person name="Raths R."/>
            <person name="Peta V."/>
            <person name="Bucking H."/>
        </authorList>
    </citation>
    <scope>NUCLEOTIDE SEQUENCE [LARGE SCALE GENOMIC DNA]</scope>
    <source>
        <strain evidence="2 3">MC02</strain>
    </source>
</reference>
<comment type="caution">
    <text evidence="2">The sequence shown here is derived from an EMBL/GenBank/DDBJ whole genome shotgun (WGS) entry which is preliminary data.</text>
</comment>
<dbReference type="AlphaFoldDB" id="A0A4Y9SDQ6"/>
<organism evidence="2 3">
    <name type="scientific">Zemynaea arenosa</name>
    <dbReference type="NCBI Taxonomy" id="2561931"/>
    <lineage>
        <taxon>Bacteria</taxon>
        <taxon>Pseudomonadati</taxon>
        <taxon>Pseudomonadota</taxon>
        <taxon>Betaproteobacteria</taxon>
        <taxon>Burkholderiales</taxon>
        <taxon>Oxalobacteraceae</taxon>
        <taxon>Telluria group</taxon>
        <taxon>Zemynaea</taxon>
    </lineage>
</organism>
<keyword evidence="3" id="KW-1185">Reference proteome</keyword>
<dbReference type="SUPFAM" id="SSF53335">
    <property type="entry name" value="S-adenosyl-L-methionine-dependent methyltransferases"/>
    <property type="match status" value="1"/>
</dbReference>
<dbReference type="EMBL" id="SPVF01000128">
    <property type="protein sequence ID" value="TFW20879.1"/>
    <property type="molecule type" value="Genomic_DNA"/>
</dbReference>
<accession>A0A4Y9SDQ6</accession>
<proteinExistence type="predicted"/>
<dbReference type="GO" id="GO:0032259">
    <property type="term" value="P:methylation"/>
    <property type="evidence" value="ECO:0007669"/>
    <property type="project" value="UniProtKB-KW"/>
</dbReference>
<feature type="domain" description="Methyltransferase type 11" evidence="1">
    <location>
        <begin position="29"/>
        <end position="108"/>
    </location>
</feature>
<evidence type="ECO:0000313" key="2">
    <source>
        <dbReference type="EMBL" id="TFW20879.1"/>
    </source>
</evidence>
<dbReference type="OrthoDB" id="7260171at2"/>
<keyword evidence="2" id="KW-0808">Transferase</keyword>
<name>A0A4Y9SDQ6_9BURK</name>
<dbReference type="InterPro" id="IPR029063">
    <property type="entry name" value="SAM-dependent_MTases_sf"/>
</dbReference>
<protein>
    <submittedName>
        <fullName evidence="2">Class I SAM-dependent methyltransferase</fullName>
    </submittedName>
</protein>
<gene>
    <name evidence="2" type="ORF">E4L96_10095</name>
</gene>
<dbReference type="Proteomes" id="UP000298438">
    <property type="component" value="Unassembled WGS sequence"/>
</dbReference>
<dbReference type="CDD" id="cd02440">
    <property type="entry name" value="AdoMet_MTases"/>
    <property type="match status" value="1"/>
</dbReference>
<sequence length="248" mass="27743">MEHYRASPREQARFSDLMRLIPSGLHSALDIGARDGYMSKALAGKVDRVTALDLDKPSFTAPRVTCVQGDATALQFPDRHFDLVFCAEVLEHIPTRLLDKACAELSRVAGQYVLIGVPYKQDIRKDQTTCYHCGAVNPPWAHVNSFDERRLQALFPQLEVQKITYVETAGPDTNGLSAALMNFAGNPYGTYGQEEPCIHCGHKLTPPPPRNLAQKVATKGAVWLNRMQDVVTPRHANWVHILFRQPKR</sequence>
<dbReference type="Pfam" id="PF08241">
    <property type="entry name" value="Methyltransf_11"/>
    <property type="match status" value="1"/>
</dbReference>
<evidence type="ECO:0000313" key="3">
    <source>
        <dbReference type="Proteomes" id="UP000298438"/>
    </source>
</evidence>